<accession>G9MSF4</accession>
<feature type="compositionally biased region" description="Polar residues" evidence="1">
    <location>
        <begin position="223"/>
        <end position="238"/>
    </location>
</feature>
<evidence type="ECO:0000313" key="2">
    <source>
        <dbReference type="EMBL" id="EHK22170.1"/>
    </source>
</evidence>
<dbReference type="eggNOG" id="ENOG502T4C1">
    <property type="taxonomic scope" value="Eukaryota"/>
</dbReference>
<feature type="compositionally biased region" description="Low complexity" evidence="1">
    <location>
        <begin position="293"/>
        <end position="303"/>
    </location>
</feature>
<sequence length="465" mass="54272">MEYFIPKPDYRRSNEWMWPYLDFDMDAEDLFTTLHDRFNTHAMPLQTPRSFYNDVCEVSRQAKSREELYSLLEERKNQRIKEMNKAWNDIGSFISLKPRLMGCPICYDNHAMDENIPPDSLNDSVVKRWHTAFDVMKFSSFDTLIAYFDGFVRDDRKQRDDLRRDMDERWARLREKRRKREVIASSAFEEGTEEATEEALRHKRRRTMSESDGDDDTLKPAAQQYQWEATEPTAPTSKQVEKRKQPSDLHEQDGARSKRPKLYHSTDPVDQGPSMFAASCYSPSNPLGGLNHSHSSTFSESYSPNNPLGGLSHSYPRRDEDKSGWASAIPQSPPFDYSEMFYIRRLPPREIEELPDTDPPVYTADTKRSREPLRANGRQPVDKGLSREEPETSSSQKQQPSQDNPSQEQPPQKKPPQKKRRERKTSPTIERVLRSRRSSRRGTRQDLLFLGDDATPHVASRKRKF</sequence>
<feature type="compositionally biased region" description="Polar residues" evidence="1">
    <location>
        <begin position="392"/>
        <end position="406"/>
    </location>
</feature>
<feature type="compositionally biased region" description="Basic and acidic residues" evidence="1">
    <location>
        <begin position="380"/>
        <end position="390"/>
    </location>
</feature>
<dbReference type="Proteomes" id="UP000007115">
    <property type="component" value="Unassembled WGS sequence"/>
</dbReference>
<organism evidence="2 3">
    <name type="scientific">Hypocrea virens (strain Gv29-8 / FGSC 10586)</name>
    <name type="common">Gliocladium virens</name>
    <name type="synonym">Trichoderma virens</name>
    <dbReference type="NCBI Taxonomy" id="413071"/>
    <lineage>
        <taxon>Eukaryota</taxon>
        <taxon>Fungi</taxon>
        <taxon>Dikarya</taxon>
        <taxon>Ascomycota</taxon>
        <taxon>Pezizomycotina</taxon>
        <taxon>Sordariomycetes</taxon>
        <taxon>Hypocreomycetidae</taxon>
        <taxon>Hypocreales</taxon>
        <taxon>Hypocreaceae</taxon>
        <taxon>Trichoderma</taxon>
    </lineage>
</organism>
<evidence type="ECO:0000313" key="3">
    <source>
        <dbReference type="Proteomes" id="UP000007115"/>
    </source>
</evidence>
<dbReference type="AlphaFoldDB" id="G9MSF4"/>
<proteinExistence type="predicted"/>
<protein>
    <submittedName>
        <fullName evidence="2">Uncharacterized protein</fullName>
    </submittedName>
</protein>
<comment type="caution">
    <text evidence="2">The sequence shown here is derived from an EMBL/GenBank/DDBJ whole genome shotgun (WGS) entry which is preliminary data.</text>
</comment>
<feature type="region of interest" description="Disordered" evidence="1">
    <location>
        <begin position="188"/>
        <end position="465"/>
    </location>
</feature>
<reference evidence="2 3" key="1">
    <citation type="journal article" date="2011" name="Genome Biol.">
        <title>Comparative genome sequence analysis underscores mycoparasitism as the ancestral life style of Trichoderma.</title>
        <authorList>
            <person name="Kubicek C.P."/>
            <person name="Herrera-Estrella A."/>
            <person name="Seidl-Seiboth V."/>
            <person name="Martinez D.A."/>
            <person name="Druzhinina I.S."/>
            <person name="Thon M."/>
            <person name="Zeilinger S."/>
            <person name="Casas-Flores S."/>
            <person name="Horwitz B.A."/>
            <person name="Mukherjee P.K."/>
            <person name="Mukherjee M."/>
            <person name="Kredics L."/>
            <person name="Alcaraz L.D."/>
            <person name="Aerts A."/>
            <person name="Antal Z."/>
            <person name="Atanasova L."/>
            <person name="Cervantes-Badillo M.G."/>
            <person name="Challacombe J."/>
            <person name="Chertkov O."/>
            <person name="McCluskey K."/>
            <person name="Coulpier F."/>
            <person name="Deshpande N."/>
            <person name="von Doehren H."/>
            <person name="Ebbole D.J."/>
            <person name="Esquivel-Naranjo E.U."/>
            <person name="Fekete E."/>
            <person name="Flipphi M."/>
            <person name="Glaser F."/>
            <person name="Gomez-Rodriguez E.Y."/>
            <person name="Gruber S."/>
            <person name="Han C."/>
            <person name="Henrissat B."/>
            <person name="Hermosa R."/>
            <person name="Hernandez-Onate M."/>
            <person name="Karaffa L."/>
            <person name="Kosti I."/>
            <person name="Le Crom S."/>
            <person name="Lindquist E."/>
            <person name="Lucas S."/>
            <person name="Luebeck M."/>
            <person name="Luebeck P.S."/>
            <person name="Margeot A."/>
            <person name="Metz B."/>
            <person name="Misra M."/>
            <person name="Nevalainen H."/>
            <person name="Omann M."/>
            <person name="Packer N."/>
            <person name="Perrone G."/>
            <person name="Uresti-Rivera E.E."/>
            <person name="Salamov A."/>
            <person name="Schmoll M."/>
            <person name="Seiboth B."/>
            <person name="Shapiro H."/>
            <person name="Sukno S."/>
            <person name="Tamayo-Ramos J.A."/>
            <person name="Tisch D."/>
            <person name="Wiest A."/>
            <person name="Wilkinson H.H."/>
            <person name="Zhang M."/>
            <person name="Coutinho P.M."/>
            <person name="Kenerley C.M."/>
            <person name="Monte E."/>
            <person name="Baker S.E."/>
            <person name="Grigoriev I.V."/>
        </authorList>
    </citation>
    <scope>NUCLEOTIDE SEQUENCE [LARGE SCALE GENOMIC DNA]</scope>
    <source>
        <strain evidence="3">Gv29-8 / FGSC 10586</strain>
    </source>
</reference>
<keyword evidence="3" id="KW-1185">Reference proteome</keyword>
<dbReference type="HOGENOM" id="CLU_032058_0_0_1"/>
<feature type="compositionally biased region" description="Basic and acidic residues" evidence="1">
    <location>
        <begin position="239"/>
        <end position="256"/>
    </location>
</feature>
<name>G9MSF4_HYPVG</name>
<dbReference type="RefSeq" id="XP_013956397.1">
    <property type="nucleotide sequence ID" value="XM_014100922.1"/>
</dbReference>
<dbReference type="OrthoDB" id="4366798at2759"/>
<evidence type="ECO:0000256" key="1">
    <source>
        <dbReference type="SAM" id="MobiDB-lite"/>
    </source>
</evidence>
<dbReference type="InParanoid" id="G9MSF4"/>
<dbReference type="GeneID" id="25796152"/>
<dbReference type="OMA" id="HAMDENI"/>
<dbReference type="EMBL" id="ABDF02000006">
    <property type="protein sequence ID" value="EHK22170.1"/>
    <property type="molecule type" value="Genomic_DNA"/>
</dbReference>
<dbReference type="VEuPathDB" id="FungiDB:TRIVIDRAFT_60955"/>
<gene>
    <name evidence="2" type="ORF">TRIVIDRAFT_60955</name>
</gene>